<reference evidence="3 4" key="1">
    <citation type="submission" date="2020-08" db="EMBL/GenBank/DDBJ databases">
        <authorList>
            <person name="Seo M.-J."/>
        </authorList>
    </citation>
    <scope>NUCLEOTIDE SEQUENCE [LARGE SCALE GENOMIC DNA]</scope>
    <source>
        <strain evidence="3 4">MBLA0160</strain>
    </source>
</reference>
<sequence>MSVIPSLPSLQSLAAAPVRARTYRHLLYLGLMFPLGIVYFVVLVVGFSISASLVVLLVGLPLLALTLLLVRGFAAVERRLANRLLDADIATPAYPFRSGSVSERVRALLVNRRTWLECGYLLSKFPAGIGAFVLLVTGLTTSLAFIATPAYYDTPGGRVGVFLADPLTVSPSLSVPWGDVLVGIEFAVTVSDWAVDSLGDALAFSVLGAVSLLVTLNLTNLAAWLFRRYTQALLGDPAAARISES</sequence>
<organism evidence="3 4">
    <name type="scientific">Halobellus ruber</name>
    <dbReference type="NCBI Taxonomy" id="2761102"/>
    <lineage>
        <taxon>Archaea</taxon>
        <taxon>Methanobacteriati</taxon>
        <taxon>Methanobacteriota</taxon>
        <taxon>Stenosarchaea group</taxon>
        <taxon>Halobacteria</taxon>
        <taxon>Halobacteriales</taxon>
        <taxon>Haloferacaceae</taxon>
        <taxon>Halobellus</taxon>
    </lineage>
</organism>
<comment type="caution">
    <text evidence="3">The sequence shown here is derived from an EMBL/GenBank/DDBJ whole genome shotgun (WGS) entry which is preliminary data.</text>
</comment>
<name>A0A7J9SKI5_9EURY</name>
<evidence type="ECO:0000313" key="4">
    <source>
        <dbReference type="Proteomes" id="UP000546257"/>
    </source>
</evidence>
<feature type="domain" description="Putative sensor" evidence="2">
    <location>
        <begin position="28"/>
        <end position="234"/>
    </location>
</feature>
<keyword evidence="1" id="KW-0472">Membrane</keyword>
<gene>
    <name evidence="3" type="ORF">H5V44_09630</name>
</gene>
<dbReference type="Proteomes" id="UP000546257">
    <property type="component" value="Unassembled WGS sequence"/>
</dbReference>
<keyword evidence="1" id="KW-0812">Transmembrane</keyword>
<proteinExistence type="predicted"/>
<evidence type="ECO:0000256" key="1">
    <source>
        <dbReference type="SAM" id="Phobius"/>
    </source>
</evidence>
<dbReference type="InterPro" id="IPR025828">
    <property type="entry name" value="Put_sensor_dom"/>
</dbReference>
<dbReference type="EMBL" id="JACKXD010000003">
    <property type="protein sequence ID" value="MBB6646546.1"/>
    <property type="molecule type" value="Genomic_DNA"/>
</dbReference>
<feature type="transmembrane region" description="Helical" evidence="1">
    <location>
        <begin position="201"/>
        <end position="226"/>
    </location>
</feature>
<evidence type="ECO:0000313" key="3">
    <source>
        <dbReference type="EMBL" id="MBB6646546.1"/>
    </source>
</evidence>
<evidence type="ECO:0000259" key="2">
    <source>
        <dbReference type="Pfam" id="PF13796"/>
    </source>
</evidence>
<feature type="transmembrane region" description="Helical" evidence="1">
    <location>
        <begin position="53"/>
        <end position="74"/>
    </location>
</feature>
<feature type="transmembrane region" description="Helical" evidence="1">
    <location>
        <begin position="26"/>
        <end position="47"/>
    </location>
</feature>
<accession>A0A7J9SKI5</accession>
<keyword evidence="1" id="KW-1133">Transmembrane helix</keyword>
<protein>
    <submittedName>
        <fullName evidence="3">Sensor domain-containing protein</fullName>
    </submittedName>
</protein>
<feature type="transmembrane region" description="Helical" evidence="1">
    <location>
        <begin position="129"/>
        <end position="152"/>
    </location>
</feature>
<dbReference type="Pfam" id="PF13796">
    <property type="entry name" value="Sensor"/>
    <property type="match status" value="1"/>
</dbReference>
<keyword evidence="4" id="KW-1185">Reference proteome</keyword>
<dbReference type="AlphaFoldDB" id="A0A7J9SKI5"/>